<keyword evidence="1" id="KW-1245">Viral tail assembly</keyword>
<feature type="transmembrane region" description="Helical" evidence="4">
    <location>
        <begin position="611"/>
        <end position="630"/>
    </location>
</feature>
<feature type="coiled-coil region" evidence="2">
    <location>
        <begin position="202"/>
        <end position="236"/>
    </location>
</feature>
<feature type="compositionally biased region" description="Polar residues" evidence="3">
    <location>
        <begin position="120"/>
        <end position="148"/>
    </location>
</feature>
<evidence type="ECO:0000259" key="5">
    <source>
        <dbReference type="Pfam" id="PF20155"/>
    </source>
</evidence>
<dbReference type="SUPFAM" id="SSF57997">
    <property type="entry name" value="Tropomyosin"/>
    <property type="match status" value="1"/>
</dbReference>
<reference evidence="6 7" key="1">
    <citation type="submission" date="2019-05" db="EMBL/GenBank/DDBJ databases">
        <authorList>
            <person name="Barnett H.B."/>
            <person name="Osborne K.M."/>
            <person name="Payne T.B."/>
            <person name="Perkins K.J."/>
            <person name="Peterson R.D."/>
            <person name="Phillips K.J."/>
            <person name="Phillips C.N."/>
            <person name="Phillips K.A."/>
            <person name="Pike K.M."/>
            <person name="Plymon L.H."/>
            <person name="Price J.M."/>
            <person name="Ray R.S."/>
            <person name="Reed A.E."/>
            <person name="Reid L.E."/>
            <person name="Roden C.D."/>
            <person name="Rotenberry R.S."/>
            <person name="Schlangen A.M."/>
            <person name="Scott D.L."/>
            <person name="Self M.C."/>
            <person name="Shoop J.R."/>
            <person name="Spears C.S."/>
            <person name="Stanford E."/>
            <person name="Stevens R.E."/>
            <person name="Stewart K.H."/>
            <person name="Thompson M.A."/>
            <person name="Thrasher C.N."/>
            <person name="Turner D.T."/>
            <person name="Walker V.L."/>
            <person name="Wallace W.L."/>
            <person name="Whitlock K.R."/>
            <person name="Wilson E.R."/>
            <person name="Wood C.J."/>
            <person name="Woodard B.N."/>
            <person name="Monti D.L."/>
            <person name="Garlena R.A."/>
            <person name="Russell D.A."/>
            <person name="Pope W.H."/>
            <person name="Jacobs-Sera D."/>
            <person name="Hatfull G.F."/>
        </authorList>
    </citation>
    <scope>NUCLEOTIDE SEQUENCE [LARGE SCALE GENOMIC DNA]</scope>
</reference>
<feature type="transmembrane region" description="Helical" evidence="4">
    <location>
        <begin position="845"/>
        <end position="878"/>
    </location>
</feature>
<dbReference type="RefSeq" id="YP_009848994.1">
    <property type="nucleotide sequence ID" value="NC_048790.1"/>
</dbReference>
<sequence>MAGDTVWIGVNAEVRGFMKSVDQAANQAAQAGGKRLEDGFRKGGEQAGKAAADGLKSQAKTIEQVSTKLGTARKAEAEAAARVLAEEKKLDALRSSGKATASQLEAAENRVANAKRRQGDATQQVTRWQRDLTSAQEGGATSSISLANSEDRLAAAKTRAAKASGDVRTAELRESEAKDKASAAAQKAETAEVQLALAKMDHGNGSREVKQAERELEQARKQLITSTNQLATAEGNSIKAKAQLATANDQVRAKSTHLKAVQADVANAEKRTGTEAAAAGRKISGMGNDMTSTSGPSRGLMTNLGGIAGKAAIAAGAFIGVQGATSFLSSGFDRLMNIQRAEVNFQAIGLTAEQTEAQMARLSEQVTGTSVSLADAAKYSAMFAQAGVEIGAPMDDAIQAFTNLSAAAQGTGIDVGRIMQQVAASGKIDAGVLNQLSDAGVNAAQYLSESTGKSVAEVRKLASEGKISFEDLVGAINGGMGDYAAAMGETLPAKMANAKTAFANLSAGIIEPFIGPLTKGIEFLTASLKTIQPAISGFFSGLLGSKTVMIALGVAASGLVGSLIAVKVAAAGALIAGKVRAMVAAFKAWQLATKGQTVAQIALNMAMKANVIGAIIGVVVALGVALWAFFTKTEKGRELWARFTDAMSSAWERIKAAFAAGLQAIQPVWDGIASGAQWVWDKLTGFFGWISDAFSGLKSLIVDGDFSGALRDAFGIEEDSPIVGIILGIRDGFISLKDGAGEAIGFLKTMWSEYTDAVSTKYNENIVPVLDFFKEKWGQLKAAVEPIIDSIKEKWNTFTTALRETYDAHIAPVVDAFKQKWDELKQRFGAFVTEMWEPLIKPALIALAALLLGPIILAITAVVAIIGIVVGVIMGLVYVIVSLPGWVMGAVNGVKQWFSDLKANVVAWFTEMGASISGWWNEHIAPLPGQVGDAISSVKQFFSDLWSSVMDWFRDMGQSVADFWNNHVAPLPGQVAGAVGDVLARVGEIPGKVKNVFSDAGSWLVNAGRRILNGLWEGMKAAWSSVKSWISNTLNFSAIGSLIGLAGGGVIGYADGGITAYAQGGIAQLESYANGGRRKENHVAQIAPAGAWRVWAEDETGGEAYIPLHPTKRTRSTAILAQTADIFGMGLVDKRTGAPVESTYRGSLGPARGAVQAFADGGVRTASEVRRFVEGENVAGIAMDRSLQGAPYTNSPGPGAWGDCSSTQGRIFDFTIGKNPVGPRAFSTHSQEQYIRSNGGHIGKGPEGSFRMGWNNRGSMAHTSGTLPDGTNVEMGGGNGGGAIGGGAVAWDHPQFDHWGWIPTSSAQEAAATSAIGDLSGMPAVDDATSTTGGSGASGSNPDVGAGPAAVAESAPTTWSELAGSSAKAIVSGQVKDALSVFGVPDEIPPLLQALRSVGIAVEERDNAASQEVVGAEASGTSTTATSTAGDAAGDLAGLSDAAQPAPEPGPAGPDWGMPFFVREISRAAQSKGLDREAAVIGTGTSLVEASDPILMWANRAVPESLNFRHDRIGSDYDSVGIFQQRDNGAWGTVAQRMSPFESALMFFRELVGFDWKSMSRGAAAQKVQRSAFPSRYEPVMGRAEELVDQYGTFGSAPGYASGGYVSGRGGPRDDAIRAWLSNGEYVVNAGAVRDNRALLEAINGGANVAGMVADGVIGTGAAAGKAGVSGIAGMAKSAAGTLGPAAAPAAAAIGMAEGWAGMAVDEVAAAAGRVAHAGINTLAEGAANAAGSADQMPVVAARTPNPAPAERAPGELVGAGVANGDARVVNNHYEFNHRDEDAAWRRFKEQQWRDAQGFGPLR</sequence>
<evidence type="ECO:0000256" key="1">
    <source>
        <dbReference type="ARBA" id="ARBA00022465"/>
    </source>
</evidence>
<feature type="compositionally biased region" description="Basic and acidic residues" evidence="3">
    <location>
        <begin position="168"/>
        <end position="181"/>
    </location>
</feature>
<organism evidence="6 7">
    <name type="scientific">Corynebacterium phage Lederberg</name>
    <dbReference type="NCBI Taxonomy" id="2588502"/>
    <lineage>
        <taxon>Viruses</taxon>
        <taxon>Duplodnaviria</taxon>
        <taxon>Heunggongvirae</taxon>
        <taxon>Uroviricota</taxon>
        <taxon>Caudoviricetes</taxon>
        <taxon>Samwavirus</taxon>
        <taxon>Samwavirus samW</taxon>
    </lineage>
</organism>
<evidence type="ECO:0000256" key="2">
    <source>
        <dbReference type="SAM" id="Coils"/>
    </source>
</evidence>
<keyword evidence="4" id="KW-1133">Transmembrane helix</keyword>
<feature type="compositionally biased region" description="Basic and acidic residues" evidence="3">
    <location>
        <begin position="34"/>
        <end position="44"/>
    </location>
</feature>
<dbReference type="GO" id="GO:0098003">
    <property type="term" value="P:viral tail assembly"/>
    <property type="evidence" value="ECO:0007669"/>
    <property type="project" value="UniProtKB-KW"/>
</dbReference>
<protein>
    <submittedName>
        <fullName evidence="6">Tape measure protein</fullName>
    </submittedName>
</protein>
<accession>A0A4Y6ENK4</accession>
<dbReference type="NCBIfam" id="TIGR02675">
    <property type="entry name" value="tape_meas_nterm"/>
    <property type="match status" value="1"/>
</dbReference>
<name>A0A4Y6ENK4_9CAUD</name>
<dbReference type="GeneID" id="55619423"/>
<evidence type="ECO:0000313" key="7">
    <source>
        <dbReference type="Proteomes" id="UP000318034"/>
    </source>
</evidence>
<dbReference type="KEGG" id="vg:55619423"/>
<feature type="region of interest" description="Disordered" evidence="3">
    <location>
        <begin position="1411"/>
        <end position="1455"/>
    </location>
</feature>
<feature type="region of interest" description="Disordered" evidence="3">
    <location>
        <begin position="29"/>
        <end position="52"/>
    </location>
</feature>
<keyword evidence="1" id="KW-1188">Viral release from host cell</keyword>
<gene>
    <name evidence="6" type="primary">15</name>
    <name evidence="6" type="ORF">SEA_LEDERBERG_15</name>
</gene>
<feature type="region of interest" description="Disordered" evidence="3">
    <location>
        <begin position="1319"/>
        <end position="1352"/>
    </location>
</feature>
<feature type="region of interest" description="Disordered" evidence="3">
    <location>
        <begin position="110"/>
        <end position="185"/>
    </location>
</feature>
<keyword evidence="2" id="KW-0175">Coiled coil</keyword>
<proteinExistence type="predicted"/>
<dbReference type="InterPro" id="IPR013491">
    <property type="entry name" value="Tape_meas_N"/>
</dbReference>
<evidence type="ECO:0000256" key="3">
    <source>
        <dbReference type="SAM" id="MobiDB-lite"/>
    </source>
</evidence>
<dbReference type="Pfam" id="PF20155">
    <property type="entry name" value="TMP_3"/>
    <property type="match status" value="1"/>
</dbReference>
<keyword evidence="4" id="KW-0812">Transmembrane</keyword>
<feature type="compositionally biased region" description="Low complexity" evidence="3">
    <location>
        <begin position="1415"/>
        <end position="1445"/>
    </location>
</feature>
<keyword evidence="4" id="KW-0472">Membrane</keyword>
<dbReference type="Proteomes" id="UP000318034">
    <property type="component" value="Segment"/>
</dbReference>
<evidence type="ECO:0000313" key="6">
    <source>
        <dbReference type="EMBL" id="QDF20062.1"/>
    </source>
</evidence>
<evidence type="ECO:0000256" key="4">
    <source>
        <dbReference type="SAM" id="Phobius"/>
    </source>
</evidence>
<feature type="domain" description="Tape measure protein N-terminal" evidence="5">
    <location>
        <begin position="331"/>
        <end position="506"/>
    </location>
</feature>
<dbReference type="EMBL" id="MK977712">
    <property type="protein sequence ID" value="QDF20062.1"/>
    <property type="molecule type" value="Genomic_DNA"/>
</dbReference>